<accession>A0A183DDP0</accession>
<reference evidence="1 2" key="2">
    <citation type="submission" date="2018-11" db="EMBL/GenBank/DDBJ databases">
        <authorList>
            <consortium name="Pathogen Informatics"/>
        </authorList>
    </citation>
    <scope>NUCLEOTIDE SEQUENCE [LARGE SCALE GENOMIC DNA]</scope>
</reference>
<sequence length="66" mass="7278">MLTIGGYWCMILAFPGSQGYNQNMSRNMYGLYEVPENTGAKAPQECKVLREKALGSRMQVSTVGSN</sequence>
<evidence type="ECO:0000313" key="1">
    <source>
        <dbReference type="EMBL" id="VDK56273.1"/>
    </source>
</evidence>
<protein>
    <submittedName>
        <fullName evidence="3">Secreted protein</fullName>
    </submittedName>
</protein>
<name>A0A183DDP0_9BILA</name>
<dbReference type="EMBL" id="UYRT01016750">
    <property type="protein sequence ID" value="VDK56273.1"/>
    <property type="molecule type" value="Genomic_DNA"/>
</dbReference>
<dbReference type="WBParaSite" id="GPUH_0000684001-mRNA-1">
    <property type="protein sequence ID" value="GPUH_0000684001-mRNA-1"/>
    <property type="gene ID" value="GPUH_0000684001"/>
</dbReference>
<dbReference type="Proteomes" id="UP000271098">
    <property type="component" value="Unassembled WGS sequence"/>
</dbReference>
<gene>
    <name evidence="1" type="ORF">GPUH_LOCUS6834</name>
</gene>
<dbReference type="AlphaFoldDB" id="A0A183DDP0"/>
<evidence type="ECO:0000313" key="2">
    <source>
        <dbReference type="Proteomes" id="UP000271098"/>
    </source>
</evidence>
<reference evidence="3" key="1">
    <citation type="submission" date="2016-06" db="UniProtKB">
        <authorList>
            <consortium name="WormBaseParasite"/>
        </authorList>
    </citation>
    <scope>IDENTIFICATION</scope>
</reference>
<proteinExistence type="predicted"/>
<keyword evidence="2" id="KW-1185">Reference proteome</keyword>
<evidence type="ECO:0000313" key="3">
    <source>
        <dbReference type="WBParaSite" id="GPUH_0000684001-mRNA-1"/>
    </source>
</evidence>
<organism evidence="3">
    <name type="scientific">Gongylonema pulchrum</name>
    <dbReference type="NCBI Taxonomy" id="637853"/>
    <lineage>
        <taxon>Eukaryota</taxon>
        <taxon>Metazoa</taxon>
        <taxon>Ecdysozoa</taxon>
        <taxon>Nematoda</taxon>
        <taxon>Chromadorea</taxon>
        <taxon>Rhabditida</taxon>
        <taxon>Spirurina</taxon>
        <taxon>Spiruromorpha</taxon>
        <taxon>Spiruroidea</taxon>
        <taxon>Gongylonematidae</taxon>
        <taxon>Gongylonema</taxon>
    </lineage>
</organism>